<evidence type="ECO:0000313" key="2">
    <source>
        <dbReference type="Proteomes" id="UP001177080"/>
    </source>
</evidence>
<sequence length="56" mass="6239">MPWIRFTKDHNWVQPAFTIAYKAGMHLNVTRACADEAVAAGKAVRAKRPIDGKEAE</sequence>
<proteinExistence type="predicted"/>
<accession>A0ABT8X9G3</accession>
<evidence type="ECO:0000313" key="1">
    <source>
        <dbReference type="EMBL" id="MDO6120382.1"/>
    </source>
</evidence>
<dbReference type="EMBL" id="WHSC02000001">
    <property type="protein sequence ID" value="MDO6120382.1"/>
    <property type="molecule type" value="Genomic_DNA"/>
</dbReference>
<keyword evidence="2" id="KW-1185">Reference proteome</keyword>
<organism evidence="1 2">
    <name type="scientific">Shinella curvata</name>
    <dbReference type="NCBI Taxonomy" id="1817964"/>
    <lineage>
        <taxon>Bacteria</taxon>
        <taxon>Pseudomonadati</taxon>
        <taxon>Pseudomonadota</taxon>
        <taxon>Alphaproteobacteria</taxon>
        <taxon>Hyphomicrobiales</taxon>
        <taxon>Rhizobiaceae</taxon>
        <taxon>Shinella</taxon>
    </lineage>
</organism>
<name>A0ABT8X9G3_9HYPH</name>
<protein>
    <submittedName>
        <fullName evidence="1">Uncharacterized protein</fullName>
    </submittedName>
</protein>
<gene>
    <name evidence="1" type="ORF">GB928_004225</name>
</gene>
<dbReference type="RefSeq" id="WP_244758745.1">
    <property type="nucleotide sequence ID" value="NZ_JALJCJ010000001.1"/>
</dbReference>
<dbReference type="Proteomes" id="UP001177080">
    <property type="component" value="Unassembled WGS sequence"/>
</dbReference>
<reference evidence="1" key="1">
    <citation type="submission" date="2022-04" db="EMBL/GenBank/DDBJ databases">
        <title>Shinella lacus sp. nov., a novel member of the genus Shinella from water.</title>
        <authorList>
            <person name="Deng Y."/>
        </authorList>
    </citation>
    <scope>NUCLEOTIDE SEQUENCE</scope>
    <source>
        <strain evidence="1">JCM 31239</strain>
    </source>
</reference>
<comment type="caution">
    <text evidence="1">The sequence shown here is derived from an EMBL/GenBank/DDBJ whole genome shotgun (WGS) entry which is preliminary data.</text>
</comment>